<dbReference type="SUPFAM" id="SSF51735">
    <property type="entry name" value="NAD(P)-binding Rossmann-fold domains"/>
    <property type="match status" value="2"/>
</dbReference>
<evidence type="ECO:0000256" key="4">
    <source>
        <dbReference type="ARBA" id="ARBA00022679"/>
    </source>
</evidence>
<dbReference type="SUPFAM" id="SSF47336">
    <property type="entry name" value="ACP-like"/>
    <property type="match status" value="1"/>
</dbReference>
<dbReference type="PANTHER" id="PTHR43775">
    <property type="entry name" value="FATTY ACID SYNTHASE"/>
    <property type="match status" value="1"/>
</dbReference>
<feature type="domain" description="PKS/mFAS DH" evidence="11">
    <location>
        <begin position="824"/>
        <end position="1108"/>
    </location>
</feature>
<dbReference type="Proteomes" id="UP000239322">
    <property type="component" value="Unassembled WGS sequence"/>
</dbReference>
<dbReference type="InterPro" id="IPR036291">
    <property type="entry name" value="NAD(P)-bd_dom_sf"/>
</dbReference>
<keyword evidence="7" id="KW-0012">Acyltransferase</keyword>
<organism evidence="12 13">
    <name type="scientific">Streptomyces solincola</name>
    <dbReference type="NCBI Taxonomy" id="2100817"/>
    <lineage>
        <taxon>Bacteria</taxon>
        <taxon>Bacillati</taxon>
        <taxon>Actinomycetota</taxon>
        <taxon>Actinomycetes</taxon>
        <taxon>Kitasatosporales</taxon>
        <taxon>Streptomycetaceae</taxon>
        <taxon>Streptomyces</taxon>
    </lineage>
</organism>
<comment type="pathway">
    <text evidence="1">Antibiotic biosynthesis.</text>
</comment>
<dbReference type="Pfam" id="PF00698">
    <property type="entry name" value="Acyl_transf_1"/>
    <property type="match status" value="1"/>
</dbReference>
<dbReference type="Pfam" id="PF21089">
    <property type="entry name" value="PKS_DH_N"/>
    <property type="match status" value="1"/>
</dbReference>
<evidence type="ECO:0000313" key="12">
    <source>
        <dbReference type="EMBL" id="PRH76729.1"/>
    </source>
</evidence>
<dbReference type="PROSITE" id="PS52019">
    <property type="entry name" value="PKS_MFAS_DH"/>
    <property type="match status" value="1"/>
</dbReference>
<feature type="active site" description="Proton donor; for dehydratase activity" evidence="8">
    <location>
        <position position="1028"/>
    </location>
</feature>
<accession>A0A2S9PQN7</accession>
<keyword evidence="4" id="KW-0808">Transferase</keyword>
<dbReference type="PROSITE" id="PS52004">
    <property type="entry name" value="KS3_2"/>
    <property type="match status" value="1"/>
</dbReference>
<dbReference type="InterPro" id="IPR049551">
    <property type="entry name" value="PKS_DH_C"/>
</dbReference>
<feature type="region of interest" description="C-terminal hotdog fold" evidence="8">
    <location>
        <begin position="968"/>
        <end position="1108"/>
    </location>
</feature>
<dbReference type="Gene3D" id="3.40.50.720">
    <property type="entry name" value="NAD(P)-binding Rossmann-like Domain"/>
    <property type="match status" value="1"/>
</dbReference>
<dbReference type="EMBL" id="PVLV01000439">
    <property type="protein sequence ID" value="PRH76729.1"/>
    <property type="molecule type" value="Genomic_DNA"/>
</dbReference>
<dbReference type="GO" id="GO:0004312">
    <property type="term" value="F:fatty acid synthase activity"/>
    <property type="evidence" value="ECO:0007669"/>
    <property type="project" value="TreeGrafter"/>
</dbReference>
<comment type="caution">
    <text evidence="12">The sequence shown here is derived from an EMBL/GenBank/DDBJ whole genome shotgun (WGS) entry which is preliminary data.</text>
</comment>
<dbReference type="Gene3D" id="3.40.47.10">
    <property type="match status" value="1"/>
</dbReference>
<name>A0A2S9PQN7_9ACTN</name>
<dbReference type="InterPro" id="IPR042104">
    <property type="entry name" value="PKS_dehydratase_sf"/>
</dbReference>
<dbReference type="InterPro" id="IPR014030">
    <property type="entry name" value="Ketoacyl_synth_N"/>
</dbReference>
<dbReference type="OrthoDB" id="9778690at2"/>
<gene>
    <name evidence="12" type="ORF">C6N75_24045</name>
</gene>
<dbReference type="InterPro" id="IPR020841">
    <property type="entry name" value="PKS_Beta-ketoAc_synthase_dom"/>
</dbReference>
<keyword evidence="2" id="KW-0596">Phosphopantetheine</keyword>
<evidence type="ECO:0000259" key="11">
    <source>
        <dbReference type="PROSITE" id="PS52019"/>
    </source>
</evidence>
<dbReference type="PROSITE" id="PS00012">
    <property type="entry name" value="PHOSPHOPANTETHEINE"/>
    <property type="match status" value="1"/>
</dbReference>
<dbReference type="SUPFAM" id="SSF53901">
    <property type="entry name" value="Thiolase-like"/>
    <property type="match status" value="1"/>
</dbReference>
<dbReference type="Gene3D" id="3.40.366.10">
    <property type="entry name" value="Malonyl-Coenzyme A Acyl Carrier Protein, domain 2"/>
    <property type="match status" value="1"/>
</dbReference>
<dbReference type="FunFam" id="3.40.47.10:FF:000019">
    <property type="entry name" value="Polyketide synthase type I"/>
    <property type="match status" value="1"/>
</dbReference>
<dbReference type="SUPFAM" id="SSF52151">
    <property type="entry name" value="FabD/lysophospholipase-like"/>
    <property type="match status" value="1"/>
</dbReference>
<dbReference type="GO" id="GO:0006633">
    <property type="term" value="P:fatty acid biosynthetic process"/>
    <property type="evidence" value="ECO:0007669"/>
    <property type="project" value="InterPro"/>
</dbReference>
<dbReference type="InterPro" id="IPR013968">
    <property type="entry name" value="PKS_KR"/>
</dbReference>
<dbReference type="SUPFAM" id="SSF55048">
    <property type="entry name" value="Probable ACP-binding domain of malonyl-CoA ACP transacylase"/>
    <property type="match status" value="1"/>
</dbReference>
<evidence type="ECO:0000256" key="6">
    <source>
        <dbReference type="ARBA" id="ARBA00023268"/>
    </source>
</evidence>
<keyword evidence="6" id="KW-0511">Multifunctional enzyme</keyword>
<dbReference type="PROSITE" id="PS00606">
    <property type="entry name" value="KS3_1"/>
    <property type="match status" value="1"/>
</dbReference>
<dbReference type="InterPro" id="IPR006162">
    <property type="entry name" value="Ppantetheine_attach_site"/>
</dbReference>
<evidence type="ECO:0000256" key="7">
    <source>
        <dbReference type="ARBA" id="ARBA00023315"/>
    </source>
</evidence>
<evidence type="ECO:0000256" key="5">
    <source>
        <dbReference type="ARBA" id="ARBA00023194"/>
    </source>
</evidence>
<dbReference type="Pfam" id="PF02801">
    <property type="entry name" value="Ketoacyl-synt_C"/>
    <property type="match status" value="1"/>
</dbReference>
<keyword evidence="5" id="KW-0045">Antibiotic biosynthesis</keyword>
<dbReference type="CDD" id="cd08956">
    <property type="entry name" value="KR_3_FAS_SDR_x"/>
    <property type="match status" value="1"/>
</dbReference>
<dbReference type="GO" id="GO:0004315">
    <property type="term" value="F:3-oxoacyl-[acyl-carrier-protein] synthase activity"/>
    <property type="evidence" value="ECO:0007669"/>
    <property type="project" value="InterPro"/>
</dbReference>
<evidence type="ECO:0008006" key="14">
    <source>
        <dbReference type="Google" id="ProtNLM"/>
    </source>
</evidence>
<dbReference type="InterPro" id="IPR050091">
    <property type="entry name" value="PKS_NRPS_Biosynth_Enz"/>
</dbReference>
<evidence type="ECO:0000259" key="9">
    <source>
        <dbReference type="PROSITE" id="PS50075"/>
    </source>
</evidence>
<dbReference type="Gene3D" id="3.10.129.110">
    <property type="entry name" value="Polyketide synthase dehydratase"/>
    <property type="match status" value="1"/>
</dbReference>
<dbReference type="Gene3D" id="1.10.1200.10">
    <property type="entry name" value="ACP-like"/>
    <property type="match status" value="1"/>
</dbReference>
<dbReference type="InterPro" id="IPR016035">
    <property type="entry name" value="Acyl_Trfase/lysoPLipase"/>
</dbReference>
<dbReference type="Pfam" id="PF14765">
    <property type="entry name" value="PS-DH"/>
    <property type="match status" value="1"/>
</dbReference>
<dbReference type="InterPro" id="IPR020807">
    <property type="entry name" value="PKS_DH"/>
</dbReference>
<dbReference type="InterPro" id="IPR020806">
    <property type="entry name" value="PKS_PP-bd"/>
</dbReference>
<dbReference type="InterPro" id="IPR016039">
    <property type="entry name" value="Thiolase-like"/>
</dbReference>
<keyword evidence="13" id="KW-1185">Reference proteome</keyword>
<dbReference type="InterPro" id="IPR049900">
    <property type="entry name" value="PKS_mFAS_DH"/>
</dbReference>
<dbReference type="Pfam" id="PF00550">
    <property type="entry name" value="PP-binding"/>
    <property type="match status" value="1"/>
</dbReference>
<dbReference type="InterPro" id="IPR014043">
    <property type="entry name" value="Acyl_transferase_dom"/>
</dbReference>
<dbReference type="SMART" id="SM00825">
    <property type="entry name" value="PKS_KS"/>
    <property type="match status" value="1"/>
</dbReference>
<dbReference type="CDD" id="cd00833">
    <property type="entry name" value="PKS"/>
    <property type="match status" value="1"/>
</dbReference>
<feature type="non-terminal residue" evidence="12">
    <location>
        <position position="1651"/>
    </location>
</feature>
<reference evidence="12 13" key="1">
    <citation type="submission" date="2018-03" db="EMBL/GenBank/DDBJ databases">
        <title>Novel Streptomyces sp. from soil.</title>
        <authorList>
            <person name="Tan G.Y.A."/>
            <person name="Lee Z.Y."/>
        </authorList>
    </citation>
    <scope>NUCLEOTIDE SEQUENCE [LARGE SCALE GENOMIC DNA]</scope>
    <source>
        <strain evidence="12 13">ST5x</strain>
    </source>
</reference>
<evidence type="ECO:0000256" key="2">
    <source>
        <dbReference type="ARBA" id="ARBA00022450"/>
    </source>
</evidence>
<evidence type="ECO:0000256" key="1">
    <source>
        <dbReference type="ARBA" id="ARBA00004792"/>
    </source>
</evidence>
<dbReference type="InterPro" id="IPR032821">
    <property type="entry name" value="PKS_assoc"/>
</dbReference>
<feature type="domain" description="Ketosynthase family 3 (KS3)" evidence="10">
    <location>
        <begin position="1"/>
        <end position="357"/>
    </location>
</feature>
<dbReference type="InterPro" id="IPR036736">
    <property type="entry name" value="ACP-like_sf"/>
</dbReference>
<proteinExistence type="predicted"/>
<dbReference type="InterPro" id="IPR016036">
    <property type="entry name" value="Malonyl_transacylase_ACP-bd"/>
</dbReference>
<evidence type="ECO:0000256" key="3">
    <source>
        <dbReference type="ARBA" id="ARBA00022553"/>
    </source>
</evidence>
<dbReference type="InterPro" id="IPR009081">
    <property type="entry name" value="PP-bd_ACP"/>
</dbReference>
<feature type="domain" description="Carrier" evidence="9">
    <location>
        <begin position="1596"/>
        <end position="1651"/>
    </location>
</feature>
<dbReference type="GO" id="GO:0033068">
    <property type="term" value="P:macrolide biosynthetic process"/>
    <property type="evidence" value="ECO:0007669"/>
    <property type="project" value="UniProtKB-ARBA"/>
</dbReference>
<dbReference type="InterPro" id="IPR057326">
    <property type="entry name" value="KR_dom"/>
</dbReference>
<dbReference type="Pfam" id="PF00109">
    <property type="entry name" value="ketoacyl-synt"/>
    <property type="match status" value="1"/>
</dbReference>
<dbReference type="SMART" id="SM00827">
    <property type="entry name" value="PKS_AT"/>
    <property type="match status" value="1"/>
</dbReference>
<dbReference type="InterPro" id="IPR014031">
    <property type="entry name" value="Ketoacyl_synth_C"/>
</dbReference>
<feature type="region of interest" description="N-terminal hotdog fold" evidence="8">
    <location>
        <begin position="824"/>
        <end position="947"/>
    </location>
</feature>
<dbReference type="InterPro" id="IPR001227">
    <property type="entry name" value="Ac_transferase_dom_sf"/>
</dbReference>
<feature type="non-terminal residue" evidence="12">
    <location>
        <position position="1"/>
    </location>
</feature>
<evidence type="ECO:0000259" key="10">
    <source>
        <dbReference type="PROSITE" id="PS52004"/>
    </source>
</evidence>
<evidence type="ECO:0000313" key="13">
    <source>
        <dbReference type="Proteomes" id="UP000239322"/>
    </source>
</evidence>
<dbReference type="Pfam" id="PF08659">
    <property type="entry name" value="KR"/>
    <property type="match status" value="1"/>
</dbReference>
<feature type="active site" description="Proton acceptor; for dehydratase activity" evidence="8">
    <location>
        <position position="856"/>
    </location>
</feature>
<sequence>RFDAAFFGISPREAVSMDPQQRLVLEASWEALERAGLTADVRDASRTGVYLGAMNSDYGDVRGHDLTALDGYVGTGKAGSILSGRVSYALGLQGPSLTVDTACSSSLVSLHLAAQALRGGECEVALAGGVTVMSTPATFVEFSRLKAMAPDGRCKSFSADADGAGWSEGVGVLVLKRLSDAERDGDRVLAVIRGSAVNQDGRSQGLTAPNGPSQARVIRDALAAARLSAADIDAIEAHGTGTSLGDPIEAGALAEVFGPDRDPANPVRLGSSKSNIGHAQAAAGVVGVIKMILALEHEKLPRTLHAEQPSTLIDWDGSGLELLQEARDWRRDADRPRRAGVSSFGLSGTNAHVVIEEAPVRDTEPSEAPDGPLPVVLSAHSEPALRAQAAAWADWLEQRPGVPLADVAATAARHRTHFAHRAGVLAGSTGQAATLLRALADGAAHPDLVQGTAQERGKTVFVFPGQGTDWEGMADELLAQSPEFAAAAAECDAALRPLTGWSTLARLRGEDREALPFERLDVVQPVLFTVYVALAAAWRALGLRPDAVAGHSQGEIAAAVVAGALTVEEGARIVALRSQALQRDGRGGEMAVVELPVDEVRAHLAPYGDALSIAGVNTARWTVISGDTDAVNDVLMDLDDDDVVCAKLHSSCASHSAHMDPLLPALRADLADLAPRPASVPFYSTVTGGPLPGPELDADYWCRNLREPVRLDLAQARLLADGYDLFVEVSPNPVLVMPLTDGAAKAGGLVVPTLQRDQGGTARLRHVLTLLHVQGHATDWTRALPAGREPAALPTYAFQRERYWPEAAPAGGDARSLGLAPAGHPWLGAVTALAGGEGHLLTGRLSLAAHPWLRDHAAFGAVLVPGAGLLELALAGAREAGAAQVGGLTLAEPLILDEDGGAQIQVAVGPAGLGGERTVTVHSRRDTGQSTWTCHATGTLLDDSAAADQQTDDHAAFAALRAWPPAPGAEPVPLDGLYERLEATGVHYGPAFRGLTELWRDGDTGYGLIRLPDGVPGQDHGIHPALLDAALHTLQAVRDQDADDRRVLLPFEWEGAELHAVGSTTLRVRVDLDTATLTARLWAADAQGAPVATARALRLREATPEQIRAGRPVDHLYEVRLKPVALPAPAATEPPRTWVLGDDTTLTAALAADAVADADTLLRRLDDGAPPPNRIVIDVPPADCRDDLVAGVRDTTAHALAQAQRIVAEPRLEHTELLWLTHGAATADSAPPADLAGAPLWGLVRALRAEYAERTVRLVDAGPAEPADLLGRALDLSGEPELVVRDGKALAPRLTRAAAAEPAGPAWHPDHTLLITGGTGELGRQVAGHFVREHGVRHLVLTSRQGPDAPGAADLVRTLTDDGAATVHVVACDVADRTQVRGVLDGIDPAHPCAGVVHLAGVLDDGLTLGQDAERLWRVMSPKVAGAALLHELTGHLDLRLFVLFSSVASVFGSAGQSTYAAANAFLDALAAHRRGLGLPATSLSWGLWEQDGTGLTATLSKVDIARMRRQGIAALAPHQALRLMDTAIARTATAHHVLARLELGALQRACDDGEDTPALLRSMLRTKPRRAQDAAGTPAGLRDRLAALGDDEQRRLLLTTVQREAAVVLGLGESGAVDADQVFKEVGLDSLMAVELRRRLAAETGLSLPA</sequence>
<dbReference type="SMART" id="SM00823">
    <property type="entry name" value="PKS_PP"/>
    <property type="match status" value="1"/>
</dbReference>
<dbReference type="SMART" id="SM00826">
    <property type="entry name" value="PKS_DH"/>
    <property type="match status" value="1"/>
</dbReference>
<dbReference type="Pfam" id="PF16197">
    <property type="entry name" value="KAsynt_C_assoc"/>
    <property type="match status" value="1"/>
</dbReference>
<protein>
    <recommendedName>
        <fullName evidence="14">SDR family NAD(P)-dependent oxidoreductase</fullName>
    </recommendedName>
</protein>
<keyword evidence="3" id="KW-0597">Phosphoprotein</keyword>
<dbReference type="InterPro" id="IPR018201">
    <property type="entry name" value="Ketoacyl_synth_AS"/>
</dbReference>
<dbReference type="RefSeq" id="WP_146132656.1">
    <property type="nucleotide sequence ID" value="NZ_PVLV01000439.1"/>
</dbReference>
<dbReference type="PROSITE" id="PS50075">
    <property type="entry name" value="CARRIER"/>
    <property type="match status" value="1"/>
</dbReference>
<dbReference type="InterPro" id="IPR049552">
    <property type="entry name" value="PKS_DH_N"/>
</dbReference>
<dbReference type="Gene3D" id="3.30.70.3290">
    <property type="match status" value="1"/>
</dbReference>
<dbReference type="GO" id="GO:0031177">
    <property type="term" value="F:phosphopantetheine binding"/>
    <property type="evidence" value="ECO:0007669"/>
    <property type="project" value="InterPro"/>
</dbReference>
<dbReference type="SMART" id="SM00822">
    <property type="entry name" value="PKS_KR"/>
    <property type="match status" value="1"/>
</dbReference>
<dbReference type="PANTHER" id="PTHR43775:SF51">
    <property type="entry name" value="INACTIVE PHENOLPHTHIOCEROL SYNTHESIS POLYKETIDE SYNTHASE TYPE I PKS1-RELATED"/>
    <property type="match status" value="1"/>
</dbReference>
<evidence type="ECO:0000256" key="8">
    <source>
        <dbReference type="PROSITE-ProRule" id="PRU01363"/>
    </source>
</evidence>